<protein>
    <submittedName>
        <fullName evidence="2">Secreted protein</fullName>
    </submittedName>
</protein>
<dbReference type="Proteomes" id="UP000009328">
    <property type="component" value="Unassembled WGS sequence"/>
</dbReference>
<name>K0KWX5_WICCF</name>
<dbReference type="HOGENOM" id="CLU_127832_0_0_1"/>
<proteinExistence type="predicted"/>
<keyword evidence="1" id="KW-0732">Signal</keyword>
<dbReference type="InParanoid" id="K0KWX5"/>
<feature type="signal peptide" evidence="1">
    <location>
        <begin position="1"/>
        <end position="18"/>
    </location>
</feature>
<evidence type="ECO:0000313" key="3">
    <source>
        <dbReference type="Proteomes" id="UP000009328"/>
    </source>
</evidence>
<evidence type="ECO:0000313" key="2">
    <source>
        <dbReference type="EMBL" id="CCH46547.1"/>
    </source>
</evidence>
<sequence>MKLTPVLASELFFSGIFASPISNGATENPVASNETTLQSNNSTDISLEGMGRPGPVKFCFHQNQKDLCHGGSFKKCVKYQSAMPTLGVEGAPSFCAFWCTKMKKTEDCGFNKQKYNYEPKWSCENADFTC</sequence>
<reference evidence="2 3" key="1">
    <citation type="journal article" date="2012" name="Eukaryot. Cell">
        <title>Draft genome sequence of Wickerhamomyces ciferrii NRRL Y-1031 F-60-10.</title>
        <authorList>
            <person name="Schneider J."/>
            <person name="Andrea H."/>
            <person name="Blom J."/>
            <person name="Jaenicke S."/>
            <person name="Ruckert C."/>
            <person name="Schorsch C."/>
            <person name="Szczepanowski R."/>
            <person name="Farwick M."/>
            <person name="Goesmann A."/>
            <person name="Puhler A."/>
            <person name="Schaffer S."/>
            <person name="Tauch A."/>
            <person name="Kohler T."/>
            <person name="Brinkrolf K."/>
        </authorList>
    </citation>
    <scope>NUCLEOTIDE SEQUENCE [LARGE SCALE GENOMIC DNA]</scope>
    <source>
        <strain evidence="3">ATCC 14091 / BCRC 22168 / CBS 111 / JCM 3599 / NBRC 0793 / NRRL Y-1031 F-60-10</strain>
    </source>
</reference>
<dbReference type="AlphaFoldDB" id="K0KWX5"/>
<gene>
    <name evidence="2" type="ORF">BN7_6140</name>
</gene>
<evidence type="ECO:0000256" key="1">
    <source>
        <dbReference type="SAM" id="SignalP"/>
    </source>
</evidence>
<feature type="chain" id="PRO_5003838043" evidence="1">
    <location>
        <begin position="19"/>
        <end position="130"/>
    </location>
</feature>
<accession>K0KWX5</accession>
<comment type="caution">
    <text evidence="2">The sequence shown here is derived from an EMBL/GenBank/DDBJ whole genome shotgun (WGS) entry which is preliminary data.</text>
</comment>
<dbReference type="EMBL" id="CAIF01000252">
    <property type="protein sequence ID" value="CCH46547.1"/>
    <property type="molecule type" value="Genomic_DNA"/>
</dbReference>
<keyword evidence="3" id="KW-1185">Reference proteome</keyword>
<organism evidence="2 3">
    <name type="scientific">Wickerhamomyces ciferrii (strain ATCC 14091 / BCRC 22168 / CBS 111 / JCM 3599 / NBRC 0793 / NRRL Y-1031 F-60-10)</name>
    <name type="common">Yeast</name>
    <name type="synonym">Pichia ciferrii</name>
    <dbReference type="NCBI Taxonomy" id="1206466"/>
    <lineage>
        <taxon>Eukaryota</taxon>
        <taxon>Fungi</taxon>
        <taxon>Dikarya</taxon>
        <taxon>Ascomycota</taxon>
        <taxon>Saccharomycotina</taxon>
        <taxon>Saccharomycetes</taxon>
        <taxon>Phaffomycetales</taxon>
        <taxon>Wickerhamomycetaceae</taxon>
        <taxon>Wickerhamomyces</taxon>
    </lineage>
</organism>